<organism evidence="3 4">
    <name type="scientific">Shewanella vaxholmensis</name>
    <dbReference type="NCBI Taxonomy" id="3063535"/>
    <lineage>
        <taxon>Bacteria</taxon>
        <taxon>Pseudomonadati</taxon>
        <taxon>Pseudomonadota</taxon>
        <taxon>Gammaproteobacteria</taxon>
        <taxon>Alteromonadales</taxon>
        <taxon>Shewanellaceae</taxon>
        <taxon>Shewanella</taxon>
    </lineage>
</organism>
<dbReference type="RefSeq" id="WP_342902265.1">
    <property type="nucleotide sequence ID" value="NZ_JBCHKU010000023.1"/>
</dbReference>
<feature type="transmembrane region" description="Helical" evidence="2">
    <location>
        <begin position="40"/>
        <end position="61"/>
    </location>
</feature>
<evidence type="ECO:0000313" key="3">
    <source>
        <dbReference type="EMBL" id="MEM6250048.1"/>
    </source>
</evidence>
<proteinExistence type="predicted"/>
<dbReference type="SMART" id="SM00028">
    <property type="entry name" value="TPR"/>
    <property type="match status" value="3"/>
</dbReference>
<dbReference type="Proteomes" id="UP001489333">
    <property type="component" value="Unassembled WGS sequence"/>
</dbReference>
<dbReference type="SUPFAM" id="SSF48452">
    <property type="entry name" value="TPR-like"/>
    <property type="match status" value="1"/>
</dbReference>
<keyword evidence="4" id="KW-1185">Reference proteome</keyword>
<feature type="region of interest" description="Disordered" evidence="1">
    <location>
        <begin position="123"/>
        <end position="203"/>
    </location>
</feature>
<evidence type="ECO:0000313" key="4">
    <source>
        <dbReference type="Proteomes" id="UP001489333"/>
    </source>
</evidence>
<evidence type="ECO:0000256" key="1">
    <source>
        <dbReference type="SAM" id="MobiDB-lite"/>
    </source>
</evidence>
<dbReference type="Pfam" id="PF13432">
    <property type="entry name" value="TPR_16"/>
    <property type="match status" value="1"/>
</dbReference>
<reference evidence="3 4" key="1">
    <citation type="submission" date="2024-04" db="EMBL/GenBank/DDBJ databases">
        <title>Novel Shewanella species isolated from Baltic Sea sediments.</title>
        <authorList>
            <person name="Martin-Rodriguez A.J."/>
            <person name="Fernandez-Juarez V."/>
            <person name="Valeriano V.D."/>
            <person name="Mihindukulasooriya I."/>
            <person name="Ceresnova L."/>
            <person name="Joffre E."/>
            <person name="Jensie-Markopoulos S."/>
            <person name="Moore E.R.B."/>
            <person name="Sjoling A."/>
        </authorList>
    </citation>
    <scope>NUCLEOTIDE SEQUENCE [LARGE SCALE GENOMIC DNA]</scope>
    <source>
        <strain evidence="3 4">VAX-SP0-0CM-1</strain>
    </source>
</reference>
<dbReference type="InterPro" id="IPR011990">
    <property type="entry name" value="TPR-like_helical_dom_sf"/>
</dbReference>
<dbReference type="Pfam" id="PF14559">
    <property type="entry name" value="TPR_19"/>
    <property type="match status" value="1"/>
</dbReference>
<protein>
    <submittedName>
        <fullName evidence="3">Tetratricopeptide repeat protein</fullName>
    </submittedName>
</protein>
<feature type="compositionally biased region" description="Low complexity" evidence="1">
    <location>
        <begin position="183"/>
        <end position="193"/>
    </location>
</feature>
<feature type="compositionally biased region" description="Low complexity" evidence="1">
    <location>
        <begin position="153"/>
        <end position="166"/>
    </location>
</feature>
<comment type="caution">
    <text evidence="3">The sequence shown here is derived from an EMBL/GenBank/DDBJ whole genome shotgun (WGS) entry which is preliminary data.</text>
</comment>
<accession>A0ABU9UUV0</accession>
<dbReference type="EMBL" id="JBCHKU010000023">
    <property type="protein sequence ID" value="MEM6250048.1"/>
    <property type="molecule type" value="Genomic_DNA"/>
</dbReference>
<evidence type="ECO:0000256" key="2">
    <source>
        <dbReference type="SAM" id="Phobius"/>
    </source>
</evidence>
<keyword evidence="2" id="KW-0812">Transmembrane</keyword>
<keyword evidence="2" id="KW-0472">Membrane</keyword>
<dbReference type="Gene3D" id="1.25.40.10">
    <property type="entry name" value="Tetratricopeptide repeat domain"/>
    <property type="match status" value="2"/>
</dbReference>
<name>A0ABU9UUV0_9GAMM</name>
<keyword evidence="2" id="KW-1133">Transmembrane helix</keyword>
<sequence>MSVINKMLQDLDKRQQGHELSNVTQPQVQYLARRRSSSHWLLFCGVSLLLGGGAVYGWQFFMAEPVKATASAQVYEQHILTAQTEPVRIDSVASKESSPNVDAAAEPLKLAPAQKIVAAMTANSEEFEPSASDVASSQAPELGTAKEAEHEQQAQSQSQPQQKPQADVSLALADDKVDTVSEPSHSQPSHSQPNRATSSVRSAEVTVAAPSALMMSERASVAADNEGNASNGLNVQEVKADAAIHRLAPQAQGQMAITEVKLTPKQLAKKRFTLASEAERDGKLKDAISYYEQTLALEPNMHEARKQLAALHYGQGQLAKASEVLQQGMLLFPQQLDFALLLARVQQAAGQADLALATLANIPDTHPLARQKWMAQSDLAQKLGQFSVSEEAYRQLLQQEPQQAKWWMGLAYALDSQQQFPQARQAYRTALGHRGLSAQASAFIEQRLTQLGDSQ</sequence>
<gene>
    <name evidence="3" type="ORF">AAGS29_15715</name>
</gene>
<dbReference type="InterPro" id="IPR019734">
    <property type="entry name" value="TPR_rpt"/>
</dbReference>